<dbReference type="Proteomes" id="UP000239724">
    <property type="component" value="Unassembled WGS sequence"/>
</dbReference>
<dbReference type="RefSeq" id="WP_104521352.1">
    <property type="nucleotide sequence ID" value="NZ_NHRY01000241.1"/>
</dbReference>
<evidence type="ECO:0000313" key="1">
    <source>
        <dbReference type="EMBL" id="PPQ28565.1"/>
    </source>
</evidence>
<dbReference type="OrthoDB" id="342342at2"/>
<sequence length="96" mass="10459">MDSLPYSNDQIIDAAMARGLHADACRDHALVAWVVMWDAPAYPERFIARLATNAPCPYVLVADTLAGVQAQLPPGVTRSERQPADPPEVVEIWFAG</sequence>
<keyword evidence="2" id="KW-1185">Reference proteome</keyword>
<proteinExistence type="predicted"/>
<organism evidence="1 2">
    <name type="scientific">Rhodopila globiformis</name>
    <name type="common">Rhodopseudomonas globiformis</name>
    <dbReference type="NCBI Taxonomy" id="1071"/>
    <lineage>
        <taxon>Bacteria</taxon>
        <taxon>Pseudomonadati</taxon>
        <taxon>Pseudomonadota</taxon>
        <taxon>Alphaproteobacteria</taxon>
        <taxon>Acetobacterales</taxon>
        <taxon>Acetobacteraceae</taxon>
        <taxon>Rhodopila</taxon>
    </lineage>
</organism>
<dbReference type="EMBL" id="NHRY01000241">
    <property type="protein sequence ID" value="PPQ28565.1"/>
    <property type="molecule type" value="Genomic_DNA"/>
</dbReference>
<protein>
    <submittedName>
        <fullName evidence="1">Uncharacterized protein</fullName>
    </submittedName>
</protein>
<evidence type="ECO:0000313" key="2">
    <source>
        <dbReference type="Proteomes" id="UP000239724"/>
    </source>
</evidence>
<reference evidence="1 2" key="1">
    <citation type="journal article" date="2018" name="Arch. Microbiol.">
        <title>New insights into the metabolic potential of the phototrophic purple bacterium Rhodopila globiformis DSM 161(T) from its draft genome sequence and evidence for a vanadium-dependent nitrogenase.</title>
        <authorList>
            <person name="Imhoff J.F."/>
            <person name="Rahn T."/>
            <person name="Kunzel S."/>
            <person name="Neulinger S.C."/>
        </authorList>
    </citation>
    <scope>NUCLEOTIDE SEQUENCE [LARGE SCALE GENOMIC DNA]</scope>
    <source>
        <strain evidence="1 2">DSM 161</strain>
    </source>
</reference>
<name>A0A2S6N1S0_RHOGL</name>
<comment type="caution">
    <text evidence="1">The sequence shown here is derived from an EMBL/GenBank/DDBJ whole genome shotgun (WGS) entry which is preliminary data.</text>
</comment>
<accession>A0A2S6N1S0</accession>
<dbReference type="AlphaFoldDB" id="A0A2S6N1S0"/>
<gene>
    <name evidence="1" type="ORF">CCS01_23990</name>
</gene>